<feature type="compositionally biased region" description="Basic and acidic residues" evidence="1">
    <location>
        <begin position="250"/>
        <end position="260"/>
    </location>
</feature>
<dbReference type="GeneTree" id="ENSGT00940000162235"/>
<feature type="compositionally biased region" description="Low complexity" evidence="1">
    <location>
        <begin position="235"/>
        <end position="245"/>
    </location>
</feature>
<dbReference type="GO" id="GO:0050482">
    <property type="term" value="P:arachidonate secretion"/>
    <property type="evidence" value="ECO:0007669"/>
    <property type="project" value="InterPro"/>
</dbReference>
<protein>
    <submittedName>
        <fullName evidence="2">Protein interacting with cyclin A1</fullName>
    </submittedName>
</protein>
<organism evidence="2 3">
    <name type="scientific">Mus spicilegus</name>
    <name type="common">Mound-building mouse</name>
    <dbReference type="NCBI Taxonomy" id="10103"/>
    <lineage>
        <taxon>Eukaryota</taxon>
        <taxon>Metazoa</taxon>
        <taxon>Chordata</taxon>
        <taxon>Craniata</taxon>
        <taxon>Vertebrata</taxon>
        <taxon>Euteleostomi</taxon>
        <taxon>Mammalia</taxon>
        <taxon>Eutheria</taxon>
        <taxon>Euarchontoglires</taxon>
        <taxon>Glires</taxon>
        <taxon>Rodentia</taxon>
        <taxon>Myomorpha</taxon>
        <taxon>Muroidea</taxon>
        <taxon>Muridae</taxon>
        <taxon>Murinae</taxon>
        <taxon>Mus</taxon>
        <taxon>Mus</taxon>
    </lineage>
</organism>
<feature type="compositionally biased region" description="Polar residues" evidence="1">
    <location>
        <begin position="216"/>
        <end position="228"/>
    </location>
</feature>
<name>A0A8C6GWH8_MUSSI</name>
<feature type="compositionally biased region" description="Basic residues" evidence="1">
    <location>
        <begin position="200"/>
        <end position="214"/>
    </location>
</feature>
<dbReference type="Ensembl" id="ENSMSIT00000015469.1">
    <property type="protein sequence ID" value="ENSMSIP00000012177.1"/>
    <property type="gene ID" value="ENSMSIG00000010601.1"/>
</dbReference>
<keyword evidence="3" id="KW-1185">Reference proteome</keyword>
<dbReference type="Gene3D" id="1.20.90.10">
    <property type="entry name" value="Phospholipase A2 domain"/>
    <property type="match status" value="1"/>
</dbReference>
<dbReference type="GO" id="GO:0004623">
    <property type="term" value="F:phospholipase A2 activity"/>
    <property type="evidence" value="ECO:0007669"/>
    <property type="project" value="InterPro"/>
</dbReference>
<proteinExistence type="predicted"/>
<dbReference type="AlphaFoldDB" id="A0A8C6GWH8"/>
<dbReference type="Proteomes" id="UP000694415">
    <property type="component" value="Unplaced"/>
</dbReference>
<evidence type="ECO:0000313" key="2">
    <source>
        <dbReference type="Ensembl" id="ENSMSIP00000012177.1"/>
    </source>
</evidence>
<reference evidence="2" key="2">
    <citation type="submission" date="2025-09" db="UniProtKB">
        <authorList>
            <consortium name="Ensembl"/>
        </authorList>
    </citation>
    <scope>IDENTIFICATION</scope>
</reference>
<sequence>MWVRTTITVKRWTEERSGRKIERTERTDITRLPSWKRGYPASVDSSSDLFSFSEGENKETDRRCWKHQHCPGHTIHPFSDCGHHNRCMHAVSQCDCESRCRSHRPVSVAIIYHPTHHMYMTDDDLEENWVSRKNHLSPSARPPDPNTGSSTEVPDLSVPITIWRSESPIEKCQESNVIKDIKRKEKEQDEEEMVDEKANLKKKAKGKLTKKKTPVKSESSPADLSQSIRRPARTPESSLESPGGLESEDCCERGKERPSSEDVVESSSPRKKEKTSSGQAKKNGTKKETQKTSKRKKSSPVPDPNLS</sequence>
<dbReference type="GO" id="GO:0006644">
    <property type="term" value="P:phospholipid metabolic process"/>
    <property type="evidence" value="ECO:0007669"/>
    <property type="project" value="InterPro"/>
</dbReference>
<dbReference type="PANTHER" id="PTHR12253">
    <property type="entry name" value="RH14732P"/>
    <property type="match status" value="1"/>
</dbReference>
<accession>A0A8C6GWH8</accession>
<feature type="region of interest" description="Disordered" evidence="1">
    <location>
        <begin position="134"/>
        <end position="155"/>
    </location>
</feature>
<dbReference type="InterPro" id="IPR036444">
    <property type="entry name" value="PLipase_A2_dom_sf"/>
</dbReference>
<dbReference type="CDD" id="cd04705">
    <property type="entry name" value="PLA2_group_III_like"/>
    <property type="match status" value="1"/>
</dbReference>
<evidence type="ECO:0000256" key="1">
    <source>
        <dbReference type="SAM" id="MobiDB-lite"/>
    </source>
</evidence>
<evidence type="ECO:0000313" key="3">
    <source>
        <dbReference type="Proteomes" id="UP000694415"/>
    </source>
</evidence>
<reference evidence="2" key="1">
    <citation type="submission" date="2025-08" db="UniProtKB">
        <authorList>
            <consortium name="Ensembl"/>
        </authorList>
    </citation>
    <scope>IDENTIFICATION</scope>
</reference>
<feature type="region of interest" description="Disordered" evidence="1">
    <location>
        <begin position="183"/>
        <end position="307"/>
    </location>
</feature>